<proteinExistence type="predicted"/>
<protein>
    <submittedName>
        <fullName evidence="1">Uncharacterized protein</fullName>
    </submittedName>
</protein>
<keyword evidence="2" id="KW-1185">Reference proteome</keyword>
<evidence type="ECO:0000313" key="2">
    <source>
        <dbReference type="Proteomes" id="UP001157502"/>
    </source>
</evidence>
<sequence>MSNDETGSCQNFTQVLHHRRGVTEVSMEGQGGDQLEGDISQFAHSLQDGGRGSSVSWEPGRWKYAVNPPRAQLLVDTTAAFSWFSRVDHHQAAAGKLQEGSLAVIYIGPGVNGLLKTLAWTHRGCAVEKTVCVFEWAHVFIQKMSAKIKQLQESEERRGI</sequence>
<evidence type="ECO:0000313" key="1">
    <source>
        <dbReference type="EMBL" id="KAJ8002727.1"/>
    </source>
</evidence>
<name>A0ACC2GGP3_DALPE</name>
<organism evidence="1 2">
    <name type="scientific">Dallia pectoralis</name>
    <name type="common">Alaska blackfish</name>
    <dbReference type="NCBI Taxonomy" id="75939"/>
    <lineage>
        <taxon>Eukaryota</taxon>
        <taxon>Metazoa</taxon>
        <taxon>Chordata</taxon>
        <taxon>Craniata</taxon>
        <taxon>Vertebrata</taxon>
        <taxon>Euteleostomi</taxon>
        <taxon>Actinopterygii</taxon>
        <taxon>Neopterygii</taxon>
        <taxon>Teleostei</taxon>
        <taxon>Protacanthopterygii</taxon>
        <taxon>Esociformes</taxon>
        <taxon>Umbridae</taxon>
        <taxon>Dallia</taxon>
    </lineage>
</organism>
<reference evidence="1" key="1">
    <citation type="submission" date="2021-05" db="EMBL/GenBank/DDBJ databases">
        <authorList>
            <person name="Pan Q."/>
            <person name="Jouanno E."/>
            <person name="Zahm M."/>
            <person name="Klopp C."/>
            <person name="Cabau C."/>
            <person name="Louis A."/>
            <person name="Berthelot C."/>
            <person name="Parey E."/>
            <person name="Roest Crollius H."/>
            <person name="Montfort J."/>
            <person name="Robinson-Rechavi M."/>
            <person name="Bouchez O."/>
            <person name="Lampietro C."/>
            <person name="Lopez Roques C."/>
            <person name="Donnadieu C."/>
            <person name="Postlethwait J."/>
            <person name="Bobe J."/>
            <person name="Dillon D."/>
            <person name="Chandos A."/>
            <person name="von Hippel F."/>
            <person name="Guiguen Y."/>
        </authorList>
    </citation>
    <scope>NUCLEOTIDE SEQUENCE</scope>
    <source>
        <strain evidence="1">YG-Jan2019</strain>
    </source>
</reference>
<comment type="caution">
    <text evidence="1">The sequence shown here is derived from an EMBL/GenBank/DDBJ whole genome shotgun (WGS) entry which is preliminary data.</text>
</comment>
<gene>
    <name evidence="1" type="ORF">DPEC_G00161950</name>
</gene>
<accession>A0ACC2GGP3</accession>
<dbReference type="Proteomes" id="UP001157502">
    <property type="component" value="Chromosome 13"/>
</dbReference>
<dbReference type="EMBL" id="CM055740">
    <property type="protein sequence ID" value="KAJ8002727.1"/>
    <property type="molecule type" value="Genomic_DNA"/>
</dbReference>